<keyword evidence="3" id="KW-1185">Reference proteome</keyword>
<name>A0A9N7L9Z6_9BACT</name>
<dbReference type="SUPFAM" id="SSF51430">
    <property type="entry name" value="NAD(P)-linked oxidoreductase"/>
    <property type="match status" value="1"/>
</dbReference>
<evidence type="ECO:0000313" key="3">
    <source>
        <dbReference type="Proteomes" id="UP000287394"/>
    </source>
</evidence>
<organism evidence="2 3">
    <name type="scientific">Capsulimonas corticalis</name>
    <dbReference type="NCBI Taxonomy" id="2219043"/>
    <lineage>
        <taxon>Bacteria</taxon>
        <taxon>Bacillati</taxon>
        <taxon>Armatimonadota</taxon>
        <taxon>Armatimonadia</taxon>
        <taxon>Capsulimonadales</taxon>
        <taxon>Capsulimonadaceae</taxon>
        <taxon>Capsulimonas</taxon>
    </lineage>
</organism>
<evidence type="ECO:0000259" key="1">
    <source>
        <dbReference type="Pfam" id="PF00248"/>
    </source>
</evidence>
<dbReference type="InterPro" id="IPR023210">
    <property type="entry name" value="NADP_OxRdtase_dom"/>
</dbReference>
<dbReference type="OrthoDB" id="8563187at2"/>
<protein>
    <recommendedName>
        <fullName evidence="1">NADP-dependent oxidoreductase domain-containing protein</fullName>
    </recommendedName>
</protein>
<gene>
    <name evidence="2" type="ORF">CCAX7_42560</name>
</gene>
<dbReference type="Pfam" id="PF00248">
    <property type="entry name" value="Aldo_ket_red"/>
    <property type="match status" value="1"/>
</dbReference>
<accession>A0A9N7L9Z6</accession>
<dbReference type="InterPro" id="IPR036812">
    <property type="entry name" value="NAD(P)_OxRdtase_dom_sf"/>
</dbReference>
<reference evidence="2 3" key="1">
    <citation type="journal article" date="2019" name="Int. J. Syst. Evol. Microbiol.">
        <title>Capsulimonas corticalis gen. nov., sp. nov., an aerobic capsulated bacterium, of a novel bacterial order, Capsulimonadales ord. nov., of the class Armatimonadia of the phylum Armatimonadetes.</title>
        <authorList>
            <person name="Li J."/>
            <person name="Kudo C."/>
            <person name="Tonouchi A."/>
        </authorList>
    </citation>
    <scope>NUCLEOTIDE SEQUENCE [LARGE SCALE GENOMIC DNA]</scope>
    <source>
        <strain evidence="2 3">AX-7</strain>
    </source>
</reference>
<evidence type="ECO:0000313" key="2">
    <source>
        <dbReference type="EMBL" id="BDI32205.1"/>
    </source>
</evidence>
<feature type="domain" description="NADP-dependent oxidoreductase" evidence="1">
    <location>
        <begin position="90"/>
        <end position="209"/>
    </location>
</feature>
<sequence length="325" mass="35742">MTSRIQQLTNILPASISFSERRLQSNPATEIENAELSSRAVSDALGAGITLFHAAHEREAISLAAALAPLENTPPYLLSTTDGDALARCPDTAEGAAEAILRAITRKHEMLGRQTLDLFSLYDFRREVHHGEALDGAVRAMQEARQAQSITSIGATCYGDYDALADAIRGKAFAPDFVIVRCNYVDRRAAAALIPLCRDLGIDVIATQTFSWRGDIPFTRFPNIWRYRNMTKNFYGLSVAQAHLKWLSASELFDTILVSMQDAAQVAENVAAPKITQLPNGLESLFQSIGEAIDGTDDGWKGLLEDEIWEYRIAAQDALERRAGR</sequence>
<proteinExistence type="predicted"/>
<dbReference type="EMBL" id="AP025739">
    <property type="protein sequence ID" value="BDI32205.1"/>
    <property type="molecule type" value="Genomic_DNA"/>
</dbReference>
<dbReference type="Proteomes" id="UP000287394">
    <property type="component" value="Chromosome"/>
</dbReference>
<dbReference type="AlphaFoldDB" id="A0A9N7L9Z6"/>
<dbReference type="KEGG" id="ccot:CCAX7_42560"/>
<dbReference type="Gene3D" id="3.20.20.100">
    <property type="entry name" value="NADP-dependent oxidoreductase domain"/>
    <property type="match status" value="1"/>
</dbReference>
<dbReference type="RefSeq" id="WP_119322103.1">
    <property type="nucleotide sequence ID" value="NZ_AP025739.1"/>
</dbReference>